<dbReference type="InterPro" id="IPR006136">
    <property type="entry name" value="FlhB"/>
</dbReference>
<comment type="caution">
    <text evidence="14">The sequence shown here is derived from an EMBL/GenBank/DDBJ whole genome shotgun (WGS) entry which is preliminary data.</text>
</comment>
<feature type="transmembrane region" description="Helical" evidence="12">
    <location>
        <begin position="178"/>
        <end position="196"/>
    </location>
</feature>
<keyword evidence="4 12" id="KW-0813">Transport</keyword>
<evidence type="ECO:0000256" key="9">
    <source>
        <dbReference type="ARBA" id="ARBA00022989"/>
    </source>
</evidence>
<dbReference type="GO" id="GO:0005886">
    <property type="term" value="C:plasma membrane"/>
    <property type="evidence" value="ECO:0007669"/>
    <property type="project" value="UniProtKB-SubCell"/>
</dbReference>
<keyword evidence="5 12" id="KW-1003">Cell membrane</keyword>
<keyword evidence="8 12" id="KW-0653">Protein transport</keyword>
<dbReference type="NCBIfam" id="TIGR00328">
    <property type="entry name" value="flhB"/>
    <property type="match status" value="1"/>
</dbReference>
<evidence type="ECO:0000256" key="6">
    <source>
        <dbReference type="ARBA" id="ARBA00022692"/>
    </source>
</evidence>
<proteinExistence type="inferred from homology"/>
<dbReference type="GO" id="GO:0009306">
    <property type="term" value="P:protein secretion"/>
    <property type="evidence" value="ECO:0007669"/>
    <property type="project" value="InterPro"/>
</dbReference>
<keyword evidence="11 12" id="KW-1006">Bacterial flagellum protein export</keyword>
<keyword evidence="14" id="KW-0969">Cilium</keyword>
<keyword evidence="15" id="KW-1185">Reference proteome</keyword>
<keyword evidence="14" id="KW-0966">Cell projection</keyword>
<organism evidence="14 15">
    <name type="scientific">Natranaerobius trueperi</name>
    <dbReference type="NCBI Taxonomy" id="759412"/>
    <lineage>
        <taxon>Bacteria</taxon>
        <taxon>Bacillati</taxon>
        <taxon>Bacillota</taxon>
        <taxon>Clostridia</taxon>
        <taxon>Natranaerobiales</taxon>
        <taxon>Natranaerobiaceae</taxon>
        <taxon>Natranaerobius</taxon>
    </lineage>
</organism>
<evidence type="ECO:0000256" key="7">
    <source>
        <dbReference type="ARBA" id="ARBA00022795"/>
    </source>
</evidence>
<accession>A0A226BZ89</accession>
<evidence type="ECO:0000313" key="14">
    <source>
        <dbReference type="EMBL" id="OWZ84245.1"/>
    </source>
</evidence>
<comment type="function">
    <text evidence="12">Required for formation of the rod structure in the basal body of the flagellar apparatus. Together with FliI and FliH, may constitute the export apparatus of flagellin.</text>
</comment>
<dbReference type="Gene3D" id="3.40.1690.10">
    <property type="entry name" value="secretion proteins EscU"/>
    <property type="match status" value="1"/>
</dbReference>
<dbReference type="SUPFAM" id="SSF160544">
    <property type="entry name" value="EscU C-terminal domain-like"/>
    <property type="match status" value="1"/>
</dbReference>
<comment type="similarity">
    <text evidence="2 12">Belongs to the type III secretion exporter family.</text>
</comment>
<feature type="transmembrane region" description="Helical" evidence="12">
    <location>
        <begin position="109"/>
        <end position="134"/>
    </location>
</feature>
<keyword evidence="14" id="KW-0282">Flagellum</keyword>
<dbReference type="EMBL" id="NIQC01000006">
    <property type="protein sequence ID" value="OWZ84245.1"/>
    <property type="molecule type" value="Genomic_DNA"/>
</dbReference>
<keyword evidence="10 12" id="KW-0472">Membrane</keyword>
<evidence type="ECO:0000256" key="10">
    <source>
        <dbReference type="ARBA" id="ARBA00023136"/>
    </source>
</evidence>
<evidence type="ECO:0000256" key="3">
    <source>
        <dbReference type="ARBA" id="ARBA00021622"/>
    </source>
</evidence>
<dbReference type="PRINTS" id="PR00950">
    <property type="entry name" value="TYPE3IMSPROT"/>
</dbReference>
<feature type="region of interest" description="Disordered" evidence="13">
    <location>
        <begin position="253"/>
        <end position="274"/>
    </location>
</feature>
<reference evidence="14 15" key="1">
    <citation type="submission" date="2017-06" db="EMBL/GenBank/DDBJ databases">
        <title>Draft Genome Sequence of Natranaerobius trueperi halophilic, alkalithermophilic bacteria from soda lakes.</title>
        <authorList>
            <person name="Zhao B."/>
        </authorList>
    </citation>
    <scope>NUCLEOTIDE SEQUENCE [LARGE SCALE GENOMIC DNA]</scope>
    <source>
        <strain evidence="14 15">DSM 18760</strain>
    </source>
</reference>
<evidence type="ECO:0000313" key="15">
    <source>
        <dbReference type="Proteomes" id="UP000214588"/>
    </source>
</evidence>
<evidence type="ECO:0000256" key="11">
    <source>
        <dbReference type="ARBA" id="ARBA00023225"/>
    </source>
</evidence>
<evidence type="ECO:0000256" key="4">
    <source>
        <dbReference type="ARBA" id="ARBA00022448"/>
    </source>
</evidence>
<dbReference type="InterPro" id="IPR006135">
    <property type="entry name" value="T3SS_substrate_exporter"/>
</dbReference>
<feature type="compositionally biased region" description="Basic and acidic residues" evidence="13">
    <location>
        <begin position="254"/>
        <end position="274"/>
    </location>
</feature>
<evidence type="ECO:0000256" key="2">
    <source>
        <dbReference type="ARBA" id="ARBA00010690"/>
    </source>
</evidence>
<evidence type="ECO:0000256" key="13">
    <source>
        <dbReference type="SAM" id="MobiDB-lite"/>
    </source>
</evidence>
<keyword evidence="7 12" id="KW-1005">Bacterial flagellum biogenesis</keyword>
<dbReference type="Gene3D" id="6.10.250.2080">
    <property type="match status" value="1"/>
</dbReference>
<dbReference type="PANTHER" id="PTHR30531:SF12">
    <property type="entry name" value="FLAGELLAR BIOSYNTHETIC PROTEIN FLHB"/>
    <property type="match status" value="1"/>
</dbReference>
<name>A0A226BZ89_9FIRM</name>
<gene>
    <name evidence="12 14" type="primary">flhB</name>
    <name evidence="14" type="ORF">CDO51_04090</name>
</gene>
<dbReference type="Proteomes" id="UP000214588">
    <property type="component" value="Unassembled WGS sequence"/>
</dbReference>
<keyword evidence="6 12" id="KW-0812">Transmembrane</keyword>
<feature type="transmembrane region" description="Helical" evidence="12">
    <location>
        <begin position="216"/>
        <end position="239"/>
    </location>
</feature>
<dbReference type="InterPro" id="IPR029025">
    <property type="entry name" value="T3SS_substrate_exporter_C"/>
</dbReference>
<evidence type="ECO:0000256" key="5">
    <source>
        <dbReference type="ARBA" id="ARBA00022475"/>
    </source>
</evidence>
<sequence>MVFITFLIVYKLFRIEVWDEYMKHYRRFDLQLFNQEKTEKPTPKHRKQAREKGQVAKSTELTSALLLIATFATFYVIIPYTFDRLMNFTSEFWSNINSVDFTINEIHSLIIEMIIEGLILVLPILFVAILIGVITNIMQVGAMLTGEPLKPKLEKLDPIQGFQKIFSKRAIVELAKSIFKMVVIGFIAYVLFTNQMDHFPYFFNMPVIQIAREVGSLTWTFIFRVSLALVGLSILDYVYQVWDHEQNLKMTKQQVKDEHKQTEGDPQVKSKMKEKQREISKNRMMNEVPEADVVITNPIHLAVALKYDENCTAPIVTAKGQGYIAGKIKEIAKDNDVVVVENKELARSLYFSVELGELIPEDLYKAVAEVLAFVYRLKRS</sequence>
<keyword evidence="9 12" id="KW-1133">Transmembrane helix</keyword>
<evidence type="ECO:0000256" key="1">
    <source>
        <dbReference type="ARBA" id="ARBA00004651"/>
    </source>
</evidence>
<dbReference type="AlphaFoldDB" id="A0A226BZ89"/>
<protein>
    <recommendedName>
        <fullName evidence="3 12">Flagellar biosynthetic protein FlhB</fullName>
    </recommendedName>
</protein>
<evidence type="ECO:0000256" key="8">
    <source>
        <dbReference type="ARBA" id="ARBA00022927"/>
    </source>
</evidence>
<dbReference type="PANTHER" id="PTHR30531">
    <property type="entry name" value="FLAGELLAR BIOSYNTHETIC PROTEIN FLHB"/>
    <property type="match status" value="1"/>
</dbReference>
<evidence type="ECO:0000256" key="12">
    <source>
        <dbReference type="RuleBase" id="RU364091"/>
    </source>
</evidence>
<dbReference type="GO" id="GO:0044780">
    <property type="term" value="P:bacterial-type flagellum assembly"/>
    <property type="evidence" value="ECO:0007669"/>
    <property type="project" value="InterPro"/>
</dbReference>
<comment type="subcellular location">
    <subcellularLocation>
        <location evidence="1">Cell membrane</location>
        <topology evidence="1">Multi-pass membrane protein</topology>
    </subcellularLocation>
</comment>
<feature type="transmembrane region" description="Helical" evidence="12">
    <location>
        <begin position="61"/>
        <end position="82"/>
    </location>
</feature>
<dbReference type="Pfam" id="PF01312">
    <property type="entry name" value="Bac_export_2"/>
    <property type="match status" value="1"/>
</dbReference>